<dbReference type="REBASE" id="76795">
    <property type="entry name" value="M.Tru12173ORF1215P"/>
</dbReference>
<dbReference type="GO" id="GO:0009007">
    <property type="term" value="F:site-specific DNA-methyltransferase (adenine-specific) activity"/>
    <property type="evidence" value="ECO:0007669"/>
    <property type="project" value="UniProtKB-EC"/>
</dbReference>
<dbReference type="PRINTS" id="PR00506">
    <property type="entry name" value="D21N6MTFRASE"/>
</dbReference>
<evidence type="ECO:0000256" key="2">
    <source>
        <dbReference type="ARBA" id="ARBA00011900"/>
    </source>
</evidence>
<protein>
    <recommendedName>
        <fullName evidence="2">site-specific DNA-methyltransferase (adenine-specific)</fullName>
        <ecNumber evidence="2">2.1.1.72</ecNumber>
    </recommendedName>
</protein>
<keyword evidence="7" id="KW-0175">Coiled coil</keyword>
<evidence type="ECO:0000256" key="7">
    <source>
        <dbReference type="SAM" id="Coils"/>
    </source>
</evidence>
<keyword evidence="4" id="KW-0808">Transferase</keyword>
<name>W0DF30_9AQUI</name>
<dbReference type="eggNOG" id="COG2189">
    <property type="taxonomic scope" value="Bacteria"/>
</dbReference>
<keyword evidence="10" id="KW-0540">Nuclease</keyword>
<comment type="catalytic activity">
    <reaction evidence="6">
        <text>a 2'-deoxyadenosine in DNA + S-adenosyl-L-methionine = an N(6)-methyl-2'-deoxyadenosine in DNA + S-adenosyl-L-homocysteine + H(+)</text>
        <dbReference type="Rhea" id="RHEA:15197"/>
        <dbReference type="Rhea" id="RHEA-COMP:12418"/>
        <dbReference type="Rhea" id="RHEA-COMP:12419"/>
        <dbReference type="ChEBI" id="CHEBI:15378"/>
        <dbReference type="ChEBI" id="CHEBI:57856"/>
        <dbReference type="ChEBI" id="CHEBI:59789"/>
        <dbReference type="ChEBI" id="CHEBI:90615"/>
        <dbReference type="ChEBI" id="CHEBI:90616"/>
        <dbReference type="EC" id="2.1.1.72"/>
    </reaction>
</comment>
<dbReference type="GO" id="GO:0032259">
    <property type="term" value="P:methylation"/>
    <property type="evidence" value="ECO:0007669"/>
    <property type="project" value="UniProtKB-KW"/>
</dbReference>
<dbReference type="KEGG" id="trd:THERU_01215"/>
<dbReference type="HOGENOM" id="CLU_013151_0_0_0"/>
<feature type="domain" description="DNA methylase N-4/N-6" evidence="9">
    <location>
        <begin position="508"/>
        <end position="820"/>
    </location>
</feature>
<evidence type="ECO:0000256" key="6">
    <source>
        <dbReference type="ARBA" id="ARBA00047942"/>
    </source>
</evidence>
<comment type="similarity">
    <text evidence="1">Belongs to the N(4)/N(6)-methyltransferase family.</text>
</comment>
<feature type="coiled-coil region" evidence="7">
    <location>
        <begin position="623"/>
        <end position="650"/>
    </location>
</feature>
<keyword evidence="5" id="KW-0949">S-adenosyl-L-methionine</keyword>
<dbReference type="GO" id="GO:0003677">
    <property type="term" value="F:DNA binding"/>
    <property type="evidence" value="ECO:0007669"/>
    <property type="project" value="InterPro"/>
</dbReference>
<reference evidence="10 11" key="1">
    <citation type="submission" date="2013-12" db="EMBL/GenBank/DDBJ databases">
        <authorList>
            <consortium name="DOE Joint Genome Institute"/>
            <person name="Eisen J."/>
            <person name="Huntemann M."/>
            <person name="Han J."/>
            <person name="Chen A."/>
            <person name="Kyrpides N."/>
            <person name="Mavromatis K."/>
            <person name="Markowitz V."/>
            <person name="Palaniappan K."/>
            <person name="Ivanova N."/>
            <person name="Schaumberg A."/>
            <person name="Pati A."/>
            <person name="Liolios K."/>
            <person name="Nordberg H.P."/>
            <person name="Cantor M.N."/>
            <person name="Hua S.X."/>
            <person name="Woyke T."/>
        </authorList>
    </citation>
    <scope>NUCLEOTIDE SEQUENCE [LARGE SCALE GENOMIC DNA]</scope>
    <source>
        <strain evidence="10 11">DSM 23557</strain>
    </source>
</reference>
<feature type="region of interest" description="Disordered" evidence="8">
    <location>
        <begin position="247"/>
        <end position="266"/>
    </location>
</feature>
<gene>
    <name evidence="10" type="ORF">THERU_01215</name>
</gene>
<evidence type="ECO:0000256" key="4">
    <source>
        <dbReference type="ARBA" id="ARBA00022679"/>
    </source>
</evidence>
<evidence type="ECO:0000256" key="5">
    <source>
        <dbReference type="ARBA" id="ARBA00022691"/>
    </source>
</evidence>
<dbReference type="SUPFAM" id="SSF53335">
    <property type="entry name" value="S-adenosyl-L-methionine-dependent methyltransferases"/>
    <property type="match status" value="1"/>
</dbReference>
<evidence type="ECO:0000313" key="10">
    <source>
        <dbReference type="EMBL" id="AHE95510.1"/>
    </source>
</evidence>
<dbReference type="InterPro" id="IPR002295">
    <property type="entry name" value="N4/N6-MTase_EcoPI_Mod-like"/>
</dbReference>
<accession>W0DF30</accession>
<dbReference type="OrthoDB" id="9800801at2"/>
<dbReference type="Pfam" id="PF01555">
    <property type="entry name" value="N6_N4_Mtase"/>
    <property type="match status" value="1"/>
</dbReference>
<dbReference type="Proteomes" id="UP000018914">
    <property type="component" value="Chromosome"/>
</dbReference>
<sequence length="1040" mass="123972">MNALKKFQELLRDIFQFESSDLDFGIYRILNYKRGEVEKFIDQKLPQIIEDAFQKHKKNLSEDIREEYERVRRKVIEDLGEDAITPTGELNPDYAKFPIGKRYLEIKEQKELLEKLEEIKEQVYNDLYSFFSRFYEDGDFIPQYRYSKEPKYSIPYNGEEVKLYWANADQYYIKTGILFRDYTFKAGDKKVIFRTVSAREEINSNKATKQRYFVLDEEPVQTDQEGIIIRFQYRELSEEEMKLYKDNGNDREIEQEEENGGRGRGVKQEKINEKIFEGLKKELMEISSKIKELQYAIESLLKEQKNQQPLLLYHINRFTAKNTGDYFIHKNLKKFLMGQLDYFIKSEVLNYETISEEKYLDKHITRAKVVKEVGEKIIDFLAQIEDFQKKLWEKKKFVIQTHYVITLDRIKEWAGEEFYREVLKKVLQNKAQLEEWERLGFGKFEREEDLEGKKLPIDTRYFDERFKWELLERISEGVNLDDALDGLLIKSENWQALNTILNRYKEKVQTIYIDPPFNKEQDADYLYNVKYKDSTWIAMLENRLRLAKELLNERGSIFVRCDYNGNMYVRLLMNEIFGEENFRNEIIVQRGLQTRKAEKRFLNKTDSLFFYLKNSEKGLLSILEVEKEHVKSYRETLDTLKKLLSQEEYQKIEKLLNESLWMPFLSMPGEQRTTQYREIFGIKLFPPKGRHWAFSQENLDIAVKEGKARLKCANCGFIITNNNKSNFNGKCPKCGREEFIGEILSLYNQINNNWTDIPGYEQDPDFPTKNSEILLKRVIESTSEEGDLVMDFFLGSGTTTAVAHKLKRKWIGVEMGEHFWTVVMPRMKKVLAYDKTGISKEKDVKEKYNERTAGGFFKYIILEQYEDTLDNLELKESKAHKDFFKDDYLIKYFLEIETKDDPHLLNISMLKDPYNYKLKVNLSEVGEPKEMAVDVIETFNYLLGLKVNKLMRKEREGNIYTFVLGEREGKSVAVVWRVYSEGWTEEDYKKDRDFIEEVLKEFKPEIIYINGQHALAFESFKPDVRNIEPEFKRRMFSHEH</sequence>
<organism evidence="11">
    <name type="scientific">Thermocrinis ruber</name>
    <dbReference type="NCBI Taxonomy" id="75906"/>
    <lineage>
        <taxon>Bacteria</taxon>
        <taxon>Pseudomonadati</taxon>
        <taxon>Aquificota</taxon>
        <taxon>Aquificia</taxon>
        <taxon>Aquificales</taxon>
        <taxon>Aquificaceae</taxon>
        <taxon>Thermocrinis</taxon>
    </lineage>
</organism>
<dbReference type="RefSeq" id="WP_025305460.1">
    <property type="nucleotide sequence ID" value="NZ_CP007028.1"/>
</dbReference>
<dbReference type="InterPro" id="IPR002052">
    <property type="entry name" value="DNA_methylase_N6_adenine_CS"/>
</dbReference>
<dbReference type="InterPro" id="IPR002941">
    <property type="entry name" value="DNA_methylase_N4/N6"/>
</dbReference>
<dbReference type="GO" id="GO:0004519">
    <property type="term" value="F:endonuclease activity"/>
    <property type="evidence" value="ECO:0007669"/>
    <property type="project" value="UniProtKB-KW"/>
</dbReference>
<dbReference type="PROSITE" id="PS00092">
    <property type="entry name" value="N6_MTASE"/>
    <property type="match status" value="1"/>
</dbReference>
<dbReference type="GO" id="GO:0008170">
    <property type="term" value="F:N-methyltransferase activity"/>
    <property type="evidence" value="ECO:0007669"/>
    <property type="project" value="InterPro"/>
</dbReference>
<keyword evidence="11" id="KW-1185">Reference proteome</keyword>
<evidence type="ECO:0000259" key="9">
    <source>
        <dbReference type="Pfam" id="PF01555"/>
    </source>
</evidence>
<proteinExistence type="inferred from homology"/>
<dbReference type="InterPro" id="IPR029063">
    <property type="entry name" value="SAM-dependent_MTases_sf"/>
</dbReference>
<dbReference type="Gene3D" id="3.40.50.150">
    <property type="entry name" value="Vaccinia Virus protein VP39"/>
    <property type="match status" value="1"/>
</dbReference>
<keyword evidence="10" id="KW-0255">Endonuclease</keyword>
<evidence type="ECO:0000313" key="11">
    <source>
        <dbReference type="Proteomes" id="UP000018914"/>
    </source>
</evidence>
<keyword evidence="3" id="KW-0489">Methyltransferase</keyword>
<keyword evidence="10" id="KW-0378">Hydrolase</keyword>
<dbReference type="STRING" id="75906.THERU_01215"/>
<feature type="coiled-coil region" evidence="7">
    <location>
        <begin position="276"/>
        <end position="303"/>
    </location>
</feature>
<evidence type="ECO:0000256" key="1">
    <source>
        <dbReference type="ARBA" id="ARBA00006594"/>
    </source>
</evidence>
<dbReference type="AlphaFoldDB" id="W0DF30"/>
<dbReference type="PATRIC" id="fig|75906.3.peg.240"/>
<dbReference type="EMBL" id="CP007028">
    <property type="protein sequence ID" value="AHE95510.1"/>
    <property type="molecule type" value="Genomic_DNA"/>
</dbReference>
<evidence type="ECO:0000256" key="8">
    <source>
        <dbReference type="SAM" id="MobiDB-lite"/>
    </source>
</evidence>
<dbReference type="EC" id="2.1.1.72" evidence="2"/>
<evidence type="ECO:0000256" key="3">
    <source>
        <dbReference type="ARBA" id="ARBA00022603"/>
    </source>
</evidence>